<feature type="compositionally biased region" description="Polar residues" evidence="1">
    <location>
        <begin position="71"/>
        <end position="88"/>
    </location>
</feature>
<gene>
    <name evidence="3" type="ORF">BYL167_LOCUS67799</name>
    <name evidence="4" type="ORF">GIL414_LOCUS77571</name>
</gene>
<keyword evidence="2" id="KW-1133">Transmembrane helix</keyword>
<accession>A0A8S3FMQ8</accession>
<feature type="region of interest" description="Disordered" evidence="1">
    <location>
        <begin position="71"/>
        <end position="106"/>
    </location>
</feature>
<evidence type="ECO:0000256" key="2">
    <source>
        <dbReference type="SAM" id="Phobius"/>
    </source>
</evidence>
<dbReference type="AlphaFoldDB" id="A0A8S3FMQ8"/>
<keyword evidence="2" id="KW-0472">Membrane</keyword>
<name>A0A8S3FMQ8_9BILA</name>
<dbReference type="Proteomes" id="UP000681967">
    <property type="component" value="Unassembled WGS sequence"/>
</dbReference>
<sequence>MASSSSSSNFTPTNNKLQNSYFFYGTHPLKVPNALVHSNSTTSLSTSIISPNSNDLSLNCPASNHNNFRHSYSSTTDLATTKSLNNLANPRKDDDDNNEVKKRQKSGGEGGTGILFFLLIIYYHICMSLSK</sequence>
<evidence type="ECO:0000313" key="5">
    <source>
        <dbReference type="Proteomes" id="UP000681967"/>
    </source>
</evidence>
<keyword evidence="2" id="KW-0812">Transmembrane</keyword>
<proteinExistence type="predicted"/>
<dbReference type="EMBL" id="CAJOBJ010347946">
    <property type="protein sequence ID" value="CAF5204195.1"/>
    <property type="molecule type" value="Genomic_DNA"/>
</dbReference>
<protein>
    <submittedName>
        <fullName evidence="3">Uncharacterized protein</fullName>
    </submittedName>
</protein>
<feature type="compositionally biased region" description="Basic and acidic residues" evidence="1">
    <location>
        <begin position="90"/>
        <end position="101"/>
    </location>
</feature>
<dbReference type="Proteomes" id="UP000681720">
    <property type="component" value="Unassembled WGS sequence"/>
</dbReference>
<dbReference type="EMBL" id="CAJOBH010246380">
    <property type="protein sequence ID" value="CAF5126050.1"/>
    <property type="molecule type" value="Genomic_DNA"/>
</dbReference>
<organism evidence="3 5">
    <name type="scientific">Rotaria magnacalcarata</name>
    <dbReference type="NCBI Taxonomy" id="392030"/>
    <lineage>
        <taxon>Eukaryota</taxon>
        <taxon>Metazoa</taxon>
        <taxon>Spiralia</taxon>
        <taxon>Gnathifera</taxon>
        <taxon>Rotifera</taxon>
        <taxon>Eurotatoria</taxon>
        <taxon>Bdelloidea</taxon>
        <taxon>Philodinida</taxon>
        <taxon>Philodinidae</taxon>
        <taxon>Rotaria</taxon>
    </lineage>
</organism>
<feature type="transmembrane region" description="Helical" evidence="2">
    <location>
        <begin position="111"/>
        <end position="130"/>
    </location>
</feature>
<evidence type="ECO:0000313" key="3">
    <source>
        <dbReference type="EMBL" id="CAF5126050.1"/>
    </source>
</evidence>
<evidence type="ECO:0000313" key="4">
    <source>
        <dbReference type="EMBL" id="CAF5204195.1"/>
    </source>
</evidence>
<evidence type="ECO:0000256" key="1">
    <source>
        <dbReference type="SAM" id="MobiDB-lite"/>
    </source>
</evidence>
<reference evidence="3" key="1">
    <citation type="submission" date="2021-02" db="EMBL/GenBank/DDBJ databases">
        <authorList>
            <person name="Nowell W R."/>
        </authorList>
    </citation>
    <scope>NUCLEOTIDE SEQUENCE</scope>
</reference>
<comment type="caution">
    <text evidence="3">The sequence shown here is derived from an EMBL/GenBank/DDBJ whole genome shotgun (WGS) entry which is preliminary data.</text>
</comment>